<reference evidence="6 7" key="2">
    <citation type="journal article" date="2016" name="Genome Announc.">
        <title>Complete Genome Sequence of the Highly Virulent Aeromonas schubertii Strain WL1483, Isolated from Diseased Snakehead Fish (Channa argus) in China.</title>
        <authorList>
            <person name="Liu L."/>
            <person name="Li N."/>
            <person name="Zhang D."/>
            <person name="Fu X."/>
            <person name="Shi C."/>
            <person name="Lin Q."/>
            <person name="Hao G."/>
        </authorList>
    </citation>
    <scope>NUCLEOTIDE SEQUENCE [LARGE SCALE GENOMIC DNA]</scope>
    <source>
        <strain evidence="6 7">WL1483</strain>
    </source>
</reference>
<dbReference type="InterPro" id="IPR011051">
    <property type="entry name" value="RmlC_Cupin_sf"/>
</dbReference>
<feature type="binding site" evidence="2">
    <location>
        <position position="63"/>
    </location>
    <ligand>
        <name>Fe cation</name>
        <dbReference type="ChEBI" id="CHEBI:24875"/>
    </ligand>
</feature>
<keyword evidence="2" id="KW-0479">Metal-binding</keyword>
<dbReference type="GO" id="GO:0046872">
    <property type="term" value="F:metal ion binding"/>
    <property type="evidence" value="ECO:0007669"/>
    <property type="project" value="UniProtKB-KW"/>
</dbReference>
<dbReference type="Pfam" id="PF02678">
    <property type="entry name" value="Pirin"/>
    <property type="match status" value="1"/>
</dbReference>
<dbReference type="Proteomes" id="UP000058114">
    <property type="component" value="Chromosome"/>
</dbReference>
<evidence type="ECO:0000256" key="3">
    <source>
        <dbReference type="RuleBase" id="RU003457"/>
    </source>
</evidence>
<sequence length="229" mass="25384">MERAMFALRRSEERGHANFGWLDTRHSFSFGHYYDPKWMGHSALRVINEDYVKPQGGFATHPHANMEILTCVLTGTIEHKDSLGHVEQIPAGEFQLMSAGSGIRHSEYNPSPGEELSLLQIWIEPNEQDTAPGYQQKRIEAQPGLTLVASPTGEGGSFRIRQQARVWRLQLAAGESLTWALSGRHGYLHLITGELAAGGLTARPGDGLLSRDEVKWDLVASDALLFDLP</sequence>
<dbReference type="InterPro" id="IPR012093">
    <property type="entry name" value="Pirin"/>
</dbReference>
<feature type="binding site" evidence="2">
    <location>
        <position position="105"/>
    </location>
    <ligand>
        <name>Fe cation</name>
        <dbReference type="ChEBI" id="CHEBI:24875"/>
    </ligand>
</feature>
<keyword evidence="2" id="KW-0408">Iron</keyword>
<dbReference type="EMBL" id="CP013067">
    <property type="protein sequence ID" value="ALP43598.1"/>
    <property type="molecule type" value="Genomic_DNA"/>
</dbReference>
<dbReference type="PANTHER" id="PTHR43212">
    <property type="entry name" value="QUERCETIN 2,3-DIOXYGENASE"/>
    <property type="match status" value="1"/>
</dbReference>
<dbReference type="CDD" id="cd02910">
    <property type="entry name" value="cupin_Yhhw_N"/>
    <property type="match status" value="1"/>
</dbReference>
<dbReference type="InterPro" id="IPR014710">
    <property type="entry name" value="RmlC-like_jellyroll"/>
</dbReference>
<dbReference type="PIRSF" id="PIRSF006232">
    <property type="entry name" value="Pirin"/>
    <property type="match status" value="1"/>
</dbReference>
<proteinExistence type="inferred from homology"/>
<evidence type="ECO:0000256" key="2">
    <source>
        <dbReference type="PIRSR" id="PIRSR006232-1"/>
    </source>
</evidence>
<dbReference type="InterPro" id="IPR003829">
    <property type="entry name" value="Pirin_N_dom"/>
</dbReference>
<comment type="cofactor">
    <cofactor evidence="2">
        <name>Fe cation</name>
        <dbReference type="ChEBI" id="CHEBI:24875"/>
    </cofactor>
    <text evidence="2">Binds 1 Fe cation per subunit.</text>
</comment>
<accession>A0A0S2SPZ5</accession>
<comment type="similarity">
    <text evidence="1 3">Belongs to the pirin family.</text>
</comment>
<protein>
    <submittedName>
        <fullName evidence="6">Pirin-related protein</fullName>
    </submittedName>
</protein>
<evidence type="ECO:0000313" key="6">
    <source>
        <dbReference type="EMBL" id="ALP43598.1"/>
    </source>
</evidence>
<feature type="binding site" evidence="2">
    <location>
        <position position="107"/>
    </location>
    <ligand>
        <name>Fe cation</name>
        <dbReference type="ChEBI" id="CHEBI:24875"/>
    </ligand>
</feature>
<dbReference type="SUPFAM" id="SSF51182">
    <property type="entry name" value="RmlC-like cupins"/>
    <property type="match status" value="1"/>
</dbReference>
<dbReference type="PANTHER" id="PTHR43212:SF3">
    <property type="entry name" value="QUERCETIN 2,3-DIOXYGENASE"/>
    <property type="match status" value="1"/>
</dbReference>
<dbReference type="KEGG" id="asr:WL1483_4179"/>
<feature type="domain" description="Quercetin 2,3-dioxygenase C-terminal cupin" evidence="5">
    <location>
        <begin position="147"/>
        <end position="228"/>
    </location>
</feature>
<dbReference type="Pfam" id="PF17954">
    <property type="entry name" value="Pirin_C_2"/>
    <property type="match status" value="1"/>
</dbReference>
<feature type="domain" description="Pirin N-terminal" evidence="4">
    <location>
        <begin position="13"/>
        <end position="123"/>
    </location>
</feature>
<dbReference type="PATRIC" id="fig|652.5.peg.405"/>
<organism evidence="6 7">
    <name type="scientific">Aeromonas schubertii</name>
    <dbReference type="NCBI Taxonomy" id="652"/>
    <lineage>
        <taxon>Bacteria</taxon>
        <taxon>Pseudomonadati</taxon>
        <taxon>Pseudomonadota</taxon>
        <taxon>Gammaproteobacteria</taxon>
        <taxon>Aeromonadales</taxon>
        <taxon>Aeromonadaceae</taxon>
        <taxon>Aeromonas</taxon>
    </lineage>
</organism>
<evidence type="ECO:0000313" key="7">
    <source>
        <dbReference type="Proteomes" id="UP000058114"/>
    </source>
</evidence>
<reference evidence="7" key="1">
    <citation type="submission" date="2015-10" db="EMBL/GenBank/DDBJ databases">
        <title>Complete Genome Sequence of Aeromonas schubertii strain WL1483.</title>
        <authorList>
            <person name="Liu L."/>
        </authorList>
    </citation>
    <scope>NUCLEOTIDE SEQUENCE [LARGE SCALE GENOMIC DNA]</scope>
    <source>
        <strain evidence="7">WL1483</strain>
    </source>
</reference>
<evidence type="ECO:0000259" key="4">
    <source>
        <dbReference type="Pfam" id="PF02678"/>
    </source>
</evidence>
<dbReference type="AlphaFoldDB" id="A0A0S2SPZ5"/>
<evidence type="ECO:0000256" key="1">
    <source>
        <dbReference type="ARBA" id="ARBA00008416"/>
    </source>
</evidence>
<dbReference type="InterPro" id="IPR041602">
    <property type="entry name" value="Quercetinase_C"/>
</dbReference>
<dbReference type="Gene3D" id="2.60.120.10">
    <property type="entry name" value="Jelly Rolls"/>
    <property type="match status" value="2"/>
</dbReference>
<name>A0A0S2SPZ5_9GAMM</name>
<evidence type="ECO:0000259" key="5">
    <source>
        <dbReference type="Pfam" id="PF17954"/>
    </source>
</evidence>
<gene>
    <name evidence="6" type="primary">yhhW</name>
    <name evidence="6" type="ORF">WL1483_4179</name>
</gene>
<feature type="binding site" evidence="2">
    <location>
        <position position="61"/>
    </location>
    <ligand>
        <name>Fe cation</name>
        <dbReference type="ChEBI" id="CHEBI:24875"/>
    </ligand>
</feature>